<dbReference type="PANTHER" id="PTHR43776:SF8">
    <property type="entry name" value="ABC TRANSPORTER, ATP-BINDING PROTEIN"/>
    <property type="match status" value="1"/>
</dbReference>
<dbReference type="PANTHER" id="PTHR43776">
    <property type="entry name" value="TRANSPORT ATP-BINDING PROTEIN"/>
    <property type="match status" value="1"/>
</dbReference>
<dbReference type="InterPro" id="IPR017871">
    <property type="entry name" value="ABC_transporter-like_CS"/>
</dbReference>
<dbReference type="CDD" id="cd03257">
    <property type="entry name" value="ABC_NikE_OppD_transporters"/>
    <property type="match status" value="1"/>
</dbReference>
<keyword evidence="2" id="KW-0547">Nucleotide-binding</keyword>
<dbReference type="InterPro" id="IPR003593">
    <property type="entry name" value="AAA+_ATPase"/>
</dbReference>
<dbReference type="PROSITE" id="PS00211">
    <property type="entry name" value="ABC_TRANSPORTER_1"/>
    <property type="match status" value="1"/>
</dbReference>
<feature type="compositionally biased region" description="Basic and acidic residues" evidence="4">
    <location>
        <begin position="261"/>
        <end position="276"/>
    </location>
</feature>
<evidence type="ECO:0000256" key="4">
    <source>
        <dbReference type="SAM" id="MobiDB-lite"/>
    </source>
</evidence>
<evidence type="ECO:0000256" key="1">
    <source>
        <dbReference type="ARBA" id="ARBA00022448"/>
    </source>
</evidence>
<feature type="domain" description="ABC transporter" evidence="5">
    <location>
        <begin position="6"/>
        <end position="254"/>
    </location>
</feature>
<organism evidence="6">
    <name type="scientific">uncultured Truepera sp</name>
    <dbReference type="NCBI Taxonomy" id="543023"/>
    <lineage>
        <taxon>Bacteria</taxon>
        <taxon>Thermotogati</taxon>
        <taxon>Deinococcota</taxon>
        <taxon>Deinococci</taxon>
        <taxon>Trueperales</taxon>
        <taxon>Trueperaceae</taxon>
        <taxon>Truepera</taxon>
        <taxon>environmental samples</taxon>
    </lineage>
</organism>
<dbReference type="InterPro" id="IPR013563">
    <property type="entry name" value="Oligopep_ABC_C"/>
</dbReference>
<dbReference type="Gene3D" id="3.40.50.300">
    <property type="entry name" value="P-loop containing nucleotide triphosphate hydrolases"/>
    <property type="match status" value="1"/>
</dbReference>
<gene>
    <name evidence="6" type="ORF">AVDCRST_MAG86-714</name>
</gene>
<dbReference type="InterPro" id="IPR050319">
    <property type="entry name" value="ABC_transp_ATP-bind"/>
</dbReference>
<reference evidence="6" key="1">
    <citation type="submission" date="2020-02" db="EMBL/GenBank/DDBJ databases">
        <authorList>
            <person name="Meier V. D."/>
        </authorList>
    </citation>
    <scope>NUCLEOTIDE SEQUENCE</scope>
    <source>
        <strain evidence="6">AVDCRST_MAG86</strain>
    </source>
</reference>
<dbReference type="Pfam" id="PF00005">
    <property type="entry name" value="ABC_tran"/>
    <property type="match status" value="1"/>
</dbReference>
<dbReference type="InterPro" id="IPR003439">
    <property type="entry name" value="ABC_transporter-like_ATP-bd"/>
</dbReference>
<keyword evidence="1" id="KW-0813">Transport</keyword>
<protein>
    <submittedName>
        <fullName evidence="6">Oligopeptide transport ATP-binding protein OppF</fullName>
    </submittedName>
</protein>
<evidence type="ECO:0000256" key="2">
    <source>
        <dbReference type="ARBA" id="ARBA00022741"/>
    </source>
</evidence>
<dbReference type="SMART" id="SM00382">
    <property type="entry name" value="AAA"/>
    <property type="match status" value="1"/>
</dbReference>
<dbReference type="AlphaFoldDB" id="A0A6J4UVT5"/>
<feature type="region of interest" description="Disordered" evidence="4">
    <location>
        <begin position="257"/>
        <end position="276"/>
    </location>
</feature>
<keyword evidence="3 6" id="KW-0067">ATP-binding</keyword>
<evidence type="ECO:0000313" key="6">
    <source>
        <dbReference type="EMBL" id="CAA9561994.1"/>
    </source>
</evidence>
<sequence length="337" mass="37255">MSTPILEFRRVSRSFGEGRAAVPVLRNVDLSVNELEFLCLVGESGCGKTTTGKILSGLLPPTGGRVLFEGQDVSTLKGEAYGRYRRAVQIVHQDPYASLNPTQSIFDILRYPLLRHGFAKNHKQAHTRASELLELVGLTPTADVIGKYPHQLSGGQRQRVSIARALTTQPKVIVADEAVSMVDVSIRISILKTLMKMRETLGLTIVFITHDLALAKYFAWEGRIAVMYLGRVVEVGATRDVTGRPQHPYTKTLLSAIPEPDPDRTRRKEQLSLRSEDVPSLTELPAGCTFHPRCPFFEPGRCDREEPELEAVPRAESDARVACLPLTEDGTLRPYGG</sequence>
<evidence type="ECO:0000256" key="3">
    <source>
        <dbReference type="ARBA" id="ARBA00022840"/>
    </source>
</evidence>
<accession>A0A6J4UVT5</accession>
<dbReference type="PROSITE" id="PS50893">
    <property type="entry name" value="ABC_TRANSPORTER_2"/>
    <property type="match status" value="1"/>
</dbReference>
<evidence type="ECO:0000259" key="5">
    <source>
        <dbReference type="PROSITE" id="PS50893"/>
    </source>
</evidence>
<dbReference type="Pfam" id="PF08352">
    <property type="entry name" value="oligo_HPY"/>
    <property type="match status" value="1"/>
</dbReference>
<dbReference type="GO" id="GO:0016887">
    <property type="term" value="F:ATP hydrolysis activity"/>
    <property type="evidence" value="ECO:0007669"/>
    <property type="project" value="InterPro"/>
</dbReference>
<dbReference type="GO" id="GO:0005524">
    <property type="term" value="F:ATP binding"/>
    <property type="evidence" value="ECO:0007669"/>
    <property type="project" value="UniProtKB-KW"/>
</dbReference>
<dbReference type="EMBL" id="CADCWP010000047">
    <property type="protein sequence ID" value="CAA9561994.1"/>
    <property type="molecule type" value="Genomic_DNA"/>
</dbReference>
<dbReference type="GO" id="GO:0015833">
    <property type="term" value="P:peptide transport"/>
    <property type="evidence" value="ECO:0007669"/>
    <property type="project" value="InterPro"/>
</dbReference>
<name>A0A6J4UVT5_9DEIN</name>
<dbReference type="GO" id="GO:0055085">
    <property type="term" value="P:transmembrane transport"/>
    <property type="evidence" value="ECO:0007669"/>
    <property type="project" value="UniProtKB-ARBA"/>
</dbReference>
<dbReference type="SUPFAM" id="SSF52540">
    <property type="entry name" value="P-loop containing nucleoside triphosphate hydrolases"/>
    <property type="match status" value="1"/>
</dbReference>
<dbReference type="NCBIfam" id="TIGR01727">
    <property type="entry name" value="oligo_HPY"/>
    <property type="match status" value="1"/>
</dbReference>
<dbReference type="InterPro" id="IPR027417">
    <property type="entry name" value="P-loop_NTPase"/>
</dbReference>
<proteinExistence type="predicted"/>